<dbReference type="SUPFAM" id="SSF82171">
    <property type="entry name" value="DPP6 N-terminal domain-like"/>
    <property type="match status" value="1"/>
</dbReference>
<dbReference type="InterPro" id="IPR001680">
    <property type="entry name" value="WD40_rpt"/>
</dbReference>
<dbReference type="SMART" id="SM00320">
    <property type="entry name" value="WD40"/>
    <property type="match status" value="6"/>
</dbReference>
<dbReference type="InterPro" id="IPR007111">
    <property type="entry name" value="NACHT_NTPase"/>
</dbReference>
<dbReference type="SUPFAM" id="SSF53167">
    <property type="entry name" value="Purine and uridine phosphorylases"/>
    <property type="match status" value="1"/>
</dbReference>
<dbReference type="Pfam" id="PF01048">
    <property type="entry name" value="PNP_UDP_1"/>
    <property type="match status" value="1"/>
</dbReference>
<organism evidence="5 6">
    <name type="scientific">Colletotrichum gloeosporioides</name>
    <name type="common">Anthracnose fungus</name>
    <name type="synonym">Glomerella cingulata</name>
    <dbReference type="NCBI Taxonomy" id="474922"/>
    <lineage>
        <taxon>Eukaryota</taxon>
        <taxon>Fungi</taxon>
        <taxon>Dikarya</taxon>
        <taxon>Ascomycota</taxon>
        <taxon>Pezizomycotina</taxon>
        <taxon>Sordariomycetes</taxon>
        <taxon>Hypocreomycetidae</taxon>
        <taxon>Glomerellales</taxon>
        <taxon>Glomerellaceae</taxon>
        <taxon>Colletotrichum</taxon>
        <taxon>Colletotrichum gloeosporioides species complex</taxon>
    </lineage>
</organism>
<feature type="repeat" description="WD" evidence="2">
    <location>
        <begin position="955"/>
        <end position="989"/>
    </location>
</feature>
<dbReference type="Proteomes" id="UP000613401">
    <property type="component" value="Unassembled WGS sequence"/>
</dbReference>
<dbReference type="Gene3D" id="2.130.10.10">
    <property type="entry name" value="YVTN repeat-like/Quinoprotein amine dehydrogenase"/>
    <property type="match status" value="3"/>
</dbReference>
<dbReference type="PANTHER" id="PTHR46082">
    <property type="entry name" value="ATP/GTP-BINDING PROTEIN-RELATED"/>
    <property type="match status" value="1"/>
</dbReference>
<dbReference type="SUPFAM" id="SSF52540">
    <property type="entry name" value="P-loop containing nucleoside triphosphate hydrolases"/>
    <property type="match status" value="1"/>
</dbReference>
<name>A0A8H4CT07_COLGL</name>
<dbReference type="PROSITE" id="PS50837">
    <property type="entry name" value="NACHT"/>
    <property type="match status" value="1"/>
</dbReference>
<dbReference type="InterPro" id="IPR015943">
    <property type="entry name" value="WD40/YVTN_repeat-like_dom_sf"/>
</dbReference>
<evidence type="ECO:0000256" key="1">
    <source>
        <dbReference type="ARBA" id="ARBA00022737"/>
    </source>
</evidence>
<feature type="domain" description="NACHT" evidence="4">
    <location>
        <begin position="393"/>
        <end position="542"/>
    </location>
</feature>
<dbReference type="InterPro" id="IPR056884">
    <property type="entry name" value="NPHP3-like_N"/>
</dbReference>
<protein>
    <recommendedName>
        <fullName evidence="4">NACHT domain-containing protein</fullName>
    </recommendedName>
</protein>
<dbReference type="InterPro" id="IPR027417">
    <property type="entry name" value="P-loop_NTPase"/>
</dbReference>
<evidence type="ECO:0000313" key="6">
    <source>
        <dbReference type="Proteomes" id="UP000613401"/>
    </source>
</evidence>
<dbReference type="EMBL" id="WVTB01000016">
    <property type="protein sequence ID" value="KAF3809591.1"/>
    <property type="molecule type" value="Genomic_DNA"/>
</dbReference>
<dbReference type="SUPFAM" id="SSF50978">
    <property type="entry name" value="WD40 repeat-like"/>
    <property type="match status" value="1"/>
</dbReference>
<dbReference type="InterPro" id="IPR035994">
    <property type="entry name" value="Nucleoside_phosphorylase_sf"/>
</dbReference>
<evidence type="ECO:0000256" key="3">
    <source>
        <dbReference type="SAM" id="MobiDB-lite"/>
    </source>
</evidence>
<dbReference type="InterPro" id="IPR053137">
    <property type="entry name" value="NLR-like"/>
</dbReference>
<keyword evidence="6" id="KW-1185">Reference proteome</keyword>
<dbReference type="PROSITE" id="PS50082">
    <property type="entry name" value="WD_REPEATS_2"/>
    <property type="match status" value="1"/>
</dbReference>
<dbReference type="InterPro" id="IPR036322">
    <property type="entry name" value="WD40_repeat_dom_sf"/>
</dbReference>
<keyword evidence="2" id="KW-0853">WD repeat</keyword>
<keyword evidence="1" id="KW-0677">Repeat</keyword>
<dbReference type="Pfam" id="PF24883">
    <property type="entry name" value="NPHP3_N"/>
    <property type="match status" value="1"/>
</dbReference>
<dbReference type="GO" id="GO:0003824">
    <property type="term" value="F:catalytic activity"/>
    <property type="evidence" value="ECO:0007669"/>
    <property type="project" value="InterPro"/>
</dbReference>
<comment type="caution">
    <text evidence="5">The sequence shown here is derived from an EMBL/GenBank/DDBJ whole genome shotgun (WGS) entry which is preliminary data.</text>
</comment>
<dbReference type="InterPro" id="IPR000845">
    <property type="entry name" value="Nucleoside_phosphorylase_d"/>
</dbReference>
<evidence type="ECO:0000259" key="4">
    <source>
        <dbReference type="PROSITE" id="PS50837"/>
    </source>
</evidence>
<gene>
    <name evidence="5" type="ORF">GCG54_00012877</name>
</gene>
<dbReference type="Gene3D" id="3.40.50.1580">
    <property type="entry name" value="Nucleoside phosphorylase domain"/>
    <property type="match status" value="1"/>
</dbReference>
<dbReference type="Gene3D" id="3.40.50.300">
    <property type="entry name" value="P-loop containing nucleotide triphosphate hydrolases"/>
    <property type="match status" value="1"/>
</dbReference>
<dbReference type="PANTHER" id="PTHR46082:SF11">
    <property type="entry name" value="AAA+ ATPASE DOMAIN-CONTAINING PROTEIN-RELATED"/>
    <property type="match status" value="1"/>
</dbReference>
<dbReference type="GO" id="GO:0009116">
    <property type="term" value="P:nucleoside metabolic process"/>
    <property type="evidence" value="ECO:0007669"/>
    <property type="project" value="InterPro"/>
</dbReference>
<sequence>MTDLSIYTVGWICAIDIEYTAARAFLDETHERPEAIPVHDNNAYTLGRIGKHSVVIAVLPDGEYGLSTAGIVAQRMLGSFPNVRIGLMVGIGGGAPSQRTGHDIRLGDVVVSSSRDGHTGVLQYDFGKTIQDQEFKVTRSLNLPSDVLRAAVTELRVIFEEEGSNLPQAIDVALSKKPKLRRKYDRPPSETDRLFLSHVVHEPNTPIETPEPDLLVSRPERGEDDDNPAVFYGLIASANQLMKDANTRDKFAADKGVLCFEMEAAGLMNHFPCLVIRGICDYSDSHKNKQWQGYAAMTAAAYAKALLSILLPTKVENEKRLAEIVEVGLQNVFETMSSVSQSIDYGILNKLTVATGAAYDSKDNHHEEPCLPGTRVELLEDIRCWAQDPTDRRIFWLNGMAGTGKSTISRTVAAKCAELDILGASFFFRRGESDRSSAGLVFSTIARQLAERRPDLRQPIIEAVKNSQDISSKQISEQFRQLLLEPFQQTSSLPAGQAQILIIDALDECIDDRDVESLVALLSELVKPESFGLKLFITSRPDVAIKFALGPIKGSYQEIILHEVTEAFIDKDIETYLRATLSKVKDRWNRVPGNALREVPMDWPAEETLEILVKHARPLFIFAATVCRFVGDFRLGSPQEQLEYIIRIVEDRGIGGNMSATYLPVLHNLTKNGYGFRMENSHQLQSFRQIIGKIILLEQPLHAESLSSLINTKATDIRRIAGLLKSVLDISEDKNPLIRLFHLSFRDFLLSLEAGQFRVDFKATHKQIGLDCIRLLSDGKALRYNMCDLQPGDGLSGMDIQLACRQFPPHIRYSCCHLVDHLEQSGNVIREDDNFHRFLRVNLLYWMEALCLLGESSALMKIPGRLLRLIEASPDRDLVKLVEDFDIFTRRWISDISRYPLQLYWSALQFSPHESTIRKAFANCIPTSIDCVSKPDPHWSALKLINPVEIGCYPVYSTAISPDSIYLACGGGDASIGVWSLSTGAVVHRFSTQHPSDDYDRAIVSLVFSADSARLVAASDCHFCIFDMKTGYLAQRFSCTEKTTIQIDMSHHSDEFASIHTDDTIAIWRPFTDNEPRWLKDPGSWGSQSAPSEDSGLECSVSDDLESAGQVSEDLESKDLESEDPRQQRYLLAAVGYSKDSKLIAGYFRTTNTTHIWCVATGQHLRRLMSTPDDHLSRVFSSSSMIPSIRRESGDVDVFDIATGGHIYTLPDADRRGQIAISHDARFAASTSGKMITIWRLRDGGIHKSITSRTLRQHRPKSLSALPNLIFSGDGQYLITTNEEYVGIWSMASLAQADSTANDKSQSYDESQGVEKSEYCEILVSTDHLVVTASRASFWRRVKVYSTTSGRVIQTLEIPDEGARINKAQFSPDHRYLFVSDPRGHHNILNIDSGGLFTMNLELTPLDTFGLSTQPAACVSFSHDSMLVAASGPQGAAIYWLLTGERLGHVADGIGPLIMPKDGKTLLYCTTEESNTEYRSQVKTYSMATAETEVTHRFSHEVYAMGLSPDSLWSLFETTKSHSEDERGFNWLWLVHNQNKNRLNINRSHGHFSTAFSNDSSKLVEACARAKGQNDVVKIWSLLTRAVIHVIEFGNSFLTLGVYSFECIPLAFSDDDKALVLPVGKVCIDYASAYLKESAISQIVHSSPQTVQPLSGWYGYAFKLDEGWIIKNDRQVVLLPPEWACGNPRNWVSTRVHDNYIAWITRREDLFIMRTSSY</sequence>
<dbReference type="RefSeq" id="XP_045268750.1">
    <property type="nucleotide sequence ID" value="XM_045412744.1"/>
</dbReference>
<evidence type="ECO:0000256" key="2">
    <source>
        <dbReference type="PROSITE-ProRule" id="PRU00221"/>
    </source>
</evidence>
<accession>A0A8H4CT07</accession>
<reference evidence="5" key="2">
    <citation type="submission" date="2020-03" db="EMBL/GenBank/DDBJ databases">
        <authorList>
            <person name="Fu F.-F."/>
            <person name="Chen J."/>
        </authorList>
    </citation>
    <scope>NUCLEOTIDE SEQUENCE</scope>
    <source>
        <strain evidence="5">Lc1</strain>
    </source>
</reference>
<feature type="region of interest" description="Disordered" evidence="3">
    <location>
        <begin position="1079"/>
        <end position="1103"/>
    </location>
</feature>
<evidence type="ECO:0000313" key="5">
    <source>
        <dbReference type="EMBL" id="KAF3809591.1"/>
    </source>
</evidence>
<dbReference type="GeneID" id="69019995"/>
<proteinExistence type="predicted"/>
<reference evidence="5" key="1">
    <citation type="journal article" date="2020" name="Phytopathology">
        <title>Genome sequence and comparative analysis of Colletotrichum gloeosporioides isolated from Liriodendron leaves.</title>
        <authorList>
            <person name="Fu F.F."/>
            <person name="Hao Z."/>
            <person name="Wang P."/>
            <person name="Lu Y."/>
            <person name="Xue L.J."/>
            <person name="Wei G."/>
            <person name="Tian Y."/>
            <person name="Baishi H."/>
            <person name="Xu H."/>
            <person name="Shi J."/>
            <person name="Cheng T."/>
            <person name="Wang G."/>
            <person name="Yi Y."/>
            <person name="Chen J."/>
        </authorList>
    </citation>
    <scope>NUCLEOTIDE SEQUENCE</scope>
    <source>
        <strain evidence="5">Lc1</strain>
    </source>
</reference>